<dbReference type="InterPro" id="IPR020802">
    <property type="entry name" value="TesA-like"/>
</dbReference>
<dbReference type="EMBL" id="AY007564">
    <property type="protein sequence ID" value="AAG23262.1"/>
    <property type="molecule type" value="Genomic_DNA"/>
</dbReference>
<dbReference type="Pfam" id="PF16197">
    <property type="entry name" value="KAsynt_C_assoc"/>
    <property type="match status" value="2"/>
</dbReference>
<keyword evidence="7" id="KW-0511">Multifunctional enzyme</keyword>
<dbReference type="CDD" id="cd00833">
    <property type="entry name" value="PKS"/>
    <property type="match status" value="3"/>
</dbReference>
<dbReference type="InterPro" id="IPR049900">
    <property type="entry name" value="PKS_mFAS_DH"/>
</dbReference>
<dbReference type="Proteomes" id="UP000233786">
    <property type="component" value="Unassembled WGS sequence"/>
</dbReference>
<dbReference type="GO" id="GO:0047879">
    <property type="term" value="F:erythronolide synthase activity"/>
    <property type="evidence" value="ECO:0007669"/>
    <property type="project" value="UniProtKB-EC"/>
</dbReference>
<evidence type="ECO:0000256" key="2">
    <source>
        <dbReference type="ARBA" id="ARBA00022450"/>
    </source>
</evidence>
<dbReference type="PROSITE" id="PS52004">
    <property type="entry name" value="KS3_2"/>
    <property type="match status" value="3"/>
</dbReference>
<evidence type="ECO:0000256" key="3">
    <source>
        <dbReference type="ARBA" id="ARBA00022553"/>
    </source>
</evidence>
<evidence type="ECO:0007829" key="22">
    <source>
        <dbReference type="PDB" id="8JPT"/>
    </source>
</evidence>
<feature type="domain" description="Ketosynthase family 3 (KS3)" evidence="17">
    <location>
        <begin position="33"/>
        <end position="459"/>
    </location>
</feature>
<dbReference type="InterPro" id="IPR009081">
    <property type="entry name" value="PP-bd_ACP"/>
</dbReference>
<evidence type="ECO:0000256" key="8">
    <source>
        <dbReference type="ARBA" id="ARBA00023315"/>
    </source>
</evidence>
<keyword evidence="15" id="KW-0175">Coiled coil</keyword>
<dbReference type="SUPFAM" id="SSF51735">
    <property type="entry name" value="NAD(P)-binding Rossmann-fold domains"/>
    <property type="match status" value="6"/>
</dbReference>
<comment type="pathway">
    <text evidence="11">Antibiotic biosynthesis; erythromycin biosynthesis.</text>
</comment>
<feature type="active site" description="Proton donor; for dehydratase activity" evidence="14">
    <location>
        <position position="1128"/>
    </location>
</feature>
<dbReference type="GO" id="GO:0004312">
    <property type="term" value="F:fatty acid synthase activity"/>
    <property type="evidence" value="ECO:0007669"/>
    <property type="project" value="TreeGrafter"/>
</dbReference>
<evidence type="ECO:0000313" key="21">
    <source>
        <dbReference type="Proteomes" id="UP000233786"/>
    </source>
</evidence>
<dbReference type="Pfam" id="PF00975">
    <property type="entry name" value="Thioesterase"/>
    <property type="match status" value="1"/>
</dbReference>
<feature type="domain" description="Ketosynthase family 3 (KS3)" evidence="17">
    <location>
        <begin position="3556"/>
        <end position="3983"/>
    </location>
</feature>
<protein>
    <recommendedName>
        <fullName evidence="13">6-deoxyerythronolide-B synthase</fullName>
        <ecNumber evidence="13">2.3.1.94</ecNumber>
    </recommendedName>
</protein>
<dbReference type="ESTHER" id="sacsp-SPNE">
    <property type="family name" value="Thioesterase"/>
</dbReference>
<dbReference type="InterPro" id="IPR042104">
    <property type="entry name" value="PKS_dehydratase_sf"/>
</dbReference>
<dbReference type="Gene3D" id="3.30.70.3290">
    <property type="match status" value="3"/>
</dbReference>
<feature type="domain" description="PKS/mFAS DH" evidence="18">
    <location>
        <begin position="2685"/>
        <end position="2986"/>
    </location>
</feature>
<keyword evidence="22" id="KW-0002">3D-structure</keyword>
<keyword evidence="21" id="KW-1185">Reference proteome</keyword>
<evidence type="ECO:0000256" key="6">
    <source>
        <dbReference type="ARBA" id="ARBA00023194"/>
    </source>
</evidence>
<organism evidence="19">
    <name type="scientific">Saccharopolyspora spinosa</name>
    <dbReference type="NCBI Taxonomy" id="60894"/>
    <lineage>
        <taxon>Bacteria</taxon>
        <taxon>Bacillati</taxon>
        <taxon>Actinomycetota</taxon>
        <taxon>Actinomycetes</taxon>
        <taxon>Pseudonocardiales</taxon>
        <taxon>Pseudonocardiaceae</taxon>
        <taxon>Saccharopolyspora</taxon>
    </lineage>
</organism>
<dbReference type="InterPro" id="IPR014030">
    <property type="entry name" value="Ketoacyl_synth_N"/>
</dbReference>
<dbReference type="InterPro" id="IPR006162">
    <property type="entry name" value="Ppantetheine_attach_site"/>
</dbReference>
<dbReference type="SMART" id="SM00825">
    <property type="entry name" value="PKS_KS"/>
    <property type="match status" value="3"/>
</dbReference>
<dbReference type="GO" id="GO:0004315">
    <property type="term" value="F:3-oxoacyl-[acyl-carrier-protein] synthase activity"/>
    <property type="evidence" value="ECO:0007669"/>
    <property type="project" value="InterPro"/>
</dbReference>
<keyword evidence="2" id="KW-0596">Phosphopantetheine</keyword>
<dbReference type="InterPro" id="IPR057326">
    <property type="entry name" value="KR_dom"/>
</dbReference>
<dbReference type="Pfam" id="PF00550">
    <property type="entry name" value="PP-binding"/>
    <property type="match status" value="3"/>
</dbReference>
<feature type="domain" description="Carrier" evidence="16">
    <location>
        <begin position="1683"/>
        <end position="1761"/>
    </location>
</feature>
<dbReference type="Pfam" id="PF00109">
    <property type="entry name" value="ketoacyl-synt"/>
    <property type="match status" value="3"/>
</dbReference>
<dbReference type="InterPro" id="IPR001227">
    <property type="entry name" value="Ac_transferase_dom_sf"/>
</dbReference>
<dbReference type="Pfam" id="PF08990">
    <property type="entry name" value="Docking"/>
    <property type="match status" value="1"/>
</dbReference>
<dbReference type="EC" id="2.3.1.94" evidence="13"/>
<evidence type="ECO:0000256" key="13">
    <source>
        <dbReference type="ARBA" id="ARBA00066981"/>
    </source>
</evidence>
<evidence type="ECO:0000313" key="20">
    <source>
        <dbReference type="EMBL" id="PKW18352.1"/>
    </source>
</evidence>
<dbReference type="GO" id="GO:0031177">
    <property type="term" value="F:phosphopantetheine binding"/>
    <property type="evidence" value="ECO:0007669"/>
    <property type="project" value="InterPro"/>
</dbReference>
<feature type="region of interest" description="N-terminal hotdog fold" evidence="14">
    <location>
        <begin position="2685"/>
        <end position="2837"/>
    </location>
</feature>
<feature type="region of interest" description="N-terminal hotdog fold" evidence="14">
    <location>
        <begin position="4458"/>
        <end position="4581"/>
    </location>
</feature>
<dbReference type="Pfam" id="PF14765">
    <property type="entry name" value="PS-DH"/>
    <property type="match status" value="3"/>
</dbReference>
<sequence>MANEEKLREYLKRVVVELEEAHERLHELERQEHDPIAIVSMGCRYPGGVSTPEELWRLVVDGGDAIANFPEDRGWNLDELFDPDPGRAGTSYVREGGFLRGVADFDAGLFGISPREAQAMDPQQRLLLEISWEVFERAGIDPFSLRGTKTGVFAGLIYHDYASRFRKTPAEFEGYFATGNAGSVASGRVAYTFGLEGPAVTVDTACSSSLVALHLACQSLRLGECDLALAGGISVMATPGAFVEFSRQRALASDGRCKPFADAADGTGWGEGAGMLLLERLSDARRNGHPVLAAVVGSAINQDGTSNGLTAPSGPAQQRVIRQALANAGLSPAEVDVVEAHGTGTALGDPIEAQALIATYGANRSADHPLLLGSLKSNIGHTQAAAGVAGVIKSVLAIRHREMPRSLHIDQPSQHVDWSAGAVRLLTDSVDWPDLGRPRRAGVSSFGMSGTNAHLIVEEVSDEPVSGSTEPTGAFPWPLSGKTETALREQAAELLSVVTEHPEPGLGDVGYSLATGRAAMEHRAVVVADDRDSFVAGLTALAAGVPAANVVQGAADCKGKVAFVFPGQGSHWQGMARELSESSPVFRRKLAECAAATAPYVDWSLLGVLRGDPDAPALDRDDVIQLALFAMMVSLAELWRSCGVEPAAVVGHSQGEIAAAHVAGALSLTDAVRIIAARCDAVSALTGKGGMLAIALPESAVVKRIAGLPELTVAAVNGPGSTVVSGEPSALERLQTELTAENVQTRRVGIDYASHSPQIAQVQGRLLDRLGEVGSEPAEIAFYSTVTGERTDTGRLDADYWYQNLRQPVRFQQTVARMADQGYRFFVEVSPHPLLTAGIQETLEAADAGGVVVGSLRRGEGGSRRWLTSLAECQVRGLPVNWEQVFLNTGARRVPLPTYPFQRQRYWLESAEYDAGDLGSVGLLSAEHPLLGAAVTLADAGGFLLTGKLSVKTQPWLADHVVGGAILLPGTAFVEMLIRAADQVGCDLIEELSLTTPLVLPATGAVQVQIAVGGPDEAGRRSVRVHSCRDDAVPQDSWTCHATGTLTSSDHQDAGQGPDGIWPPNDAVAVPLDSFYARAAERGFDFGPAFQGLQAAWKRGDEIFAEVGLPTAHREDAGRFGIHPALLDAALQALGAAEEDPDEGWLPFAWQGVSLKATGALSLRVHLVPAGANAVSVFTTDTTGQAVLSIDSLVLRQISDKQLAAARAMEHESLFRVDWKRISPGAAKPVSWAVIGNDELARACGSALGTELHPDLTGLADPPPDVVVVPCGASRQDLDVASEARAATQRMLDLIQDWLAAARFAGSRLVVVTCGAASTGPAEGVSDLVHAASWGLLRSAQSENPDRFVLVDVDGTAESWRALAAAVRSGEPQLALRAGEVRVPRLARCVAAEDSRIPVPGADGTVLISGGTGLLGGLVARHLVAERGVRRLVLAGRRGWSAPGVTDLVDELVGLGAAVEVASCDVGDRAQLDRLLTTISAEFPLRGVVHAAGALADGVVESLTPEHVAKVFGPKAAGAWHLHELTLDLDLSFFVLFSSFSGVAGAAGQGNYAAANAFLDGLAQHRRTAGLPAVSLAWGLWEQPSGMTGALDAAGRSRIARTNPPMSAPDGLRLFEMAFRVPGESLLVPVHVDLNALRADAADGGVPALLRDLVPAPVRRSAVNESADVNGLVGRLRRLPDLDQETQLLGLVREHVSAVLGHSGAVEVGADRAFRDLGFDSLSGVEFRNRLGGVLGVRLPATAVFDYPTPRALVRFLLDKLIGGVEAPTPAPAAVAAVTADDPVVIVGMGCRYPGGVSSPEELWRLVAGGLDAVAEFPDDRGWDQAGLFDPDPDRLGTSYVCEGGFLRDAAEFDAGFFGISPREALAMDPQQRLLLEVAWETVERAGIDPLSLRGSRTGVFAGLMHHDYGARFITRAPEGFEGYLGNGSAGGVFSGRVAYSFGFEGPAVTVDTACSSSLVALHLAGQALRSGECDLALAGGVTVMATPGMFVEFSRQRGLAADGRCKSFAAAADGTGWGEGAGLVLLERLSDARRNGHAVLAVVRGSAVNQDGASNGLTAPNGPSQQRVITQALASAGLSVSDVDAVEAHGTGTRLGDPIEAQALIATYGQGRDSDRPLWLGSVKSNIGHTQAAAGVAGVIKMVMAMRHGQLPATLHVDEPTSEVDWSAGDVQLLTENTPWPGNSHPRRVGVSSFGISGTNAHVILEQASKTPDETADKSGPDSESTVDLPAVPLIVSGRTPAALSAQASALLSYLGERGDISTLDAAFSLASSRAALEERAVVLGADRETLLSGLEALASGREASGVVSGSPVSGGVGFVFAGQGGQWLGMGRGLYSVFPVFADAFDEACAGLDAHLGQDVGVRDVVFGSDGSLLDRTLWAQSGLFALQVGLLSLLGSWGVRPGVVLGHSVGEFAAAVAAGVLSLPDAARMVAGRARLMQALPSGGAMLAVAAGEEQLRPLLADRVDGAGIAAVNAPESVVLSGDREVLDDIAGALDGQGIRWRRLRVSHAFHSYRMDPMLQEFAEIARSVDYRRGDLPVVSTLTGELDTAGVMATPEYWVRQVREPVRFADGVRVLAQQGVATIFELGPDATLSALIPDCHSWADQAMPIPMLRKDRTETETVVAAVARAHTRGVPVEWSAYFAGTGARRVELPTYAFQRQRYWLETSDYGDVTGIGLAAAEHPLLGAVVALADGDGMVLTGRLSVGTHPWLAQHRVLGEVVVPGTAILEMALHAGARLGCDRVEELTLETPLVVPERAAGAGSRGPAGGTTVSIETAEERVRTNDAIEIQLLVNAPDEGGRRRVSLYSRPAGGSRGGGWTRHATGELVVGTTGGRAVPDWSAEGAESIALDEFYVALAGNGFEYGPLFQGLQAAWRRGDEVLAEIAPPAEADAMASGYLLDPALLDAALQASALGDRPEQGGAWLPFSFTGVELSAPAGTISRVRLETRRPDAISVAVMDESGRLLASIDSLRLRSVSSGQLANRDAVRDALFEVTWEPVATQSTEPGRWALLGDTACGKDDLIKLATDSADRCADLAALAEKLDSSALVPDVVVYCAGEQADPGTGAAALAETQQTLALLQAWLAEPRLAEARLVVVTCAAVTTAPSDGASELAHAPLWGLLRAAQVENPGQFVLADVDGTAESWRALPSALGSMEPQLALRKGAVRAPRLASVAGQIDVPAVVADPDRTVLISGGTGLLGGAVARHLVTERGVRRLVLTGRRGWDAPGITELVGELNGLGAVVDVVACDVADRADLESLLAAVPAEFPLCGVVHAAGALADGVIESLSPDDVGAVFGPKAAGAWNLHELTRDTDLSFFALFSSLSGVAGAPGQGNYAAANAFLDALAHYRRSQGLPAVSLAWGLWEQPSGMTETLSEVDRSRIARANPPLSTKEGLRLFDAGLALDRAAVVPAKLDRTFLAEQARSGSLPALLTALVPPIRRNRRASGTELADEGTLLGVVREHAAAVLGYSSAADVGVERAFRDLGFDSLSGVELRNRLAGVLGVRLPATAVFDYPTPRALARFLHQELADEIATTPAPVTTTRAPVAEDDLVAIVGMGCRFPGQVSSPEELWRLVAGGVDAVADFPADRGWDLAGLFDPDPERAGKTYVREGAFLTDADRFDAGFFGISPREALAMDPQQRLLLELSWEAIERAGIDPGSLRGSRTGVFAGLMYHDYGARFASRAPEGFEGYLGNGSAGSVASGRIAYSFGFEGPAVTVDTACSSSLVALHLAGQSLRSGECDLALAGGVTVMSTPGTFVEFSRQRGLAPDGRCKSFAESADGTGWGEGAGLVLLERLSDARRNGHRVLAVVRGSAVNQDGASNGLTAPNGPSQQRVIQQALASAGLSVSDVDAVEAHGTGTRLGDPIEAQALIATYGRDRDPGRPLWLGSVKSNIGHTQAAAGVAGVIKMVMAMRHGQLPRTLHVDAPSSQVDWSAGRVQLLTENTPWPDSGRPCRVGVSSFGISGTNAHVILEQSTGQMDQAAEPDSSPVLDVPVVPWVVSGKTPEALSAQAATLATYLDQNVDVSPLDVGISLAVTRSALDERAVVLGSDRDTLLSGLNALAAGHEAAGVVTGPVGIGGRTGFVFAGQGGQWLGMGRRLYSEFPAFAGAFDEACAELDANLGREVGVRDVVFGSDESLLDRTLWAQSGLFALQVGLWELLGTWGVRPSVVLGHSVGELAAAFAAGVLSMAEAARLVAGRARLMQALPSGGAMLAVSATEARVGPLLDGVRDRVGVAAVNAPGSVVLSGDRDVLDGIAGRLDGQGIRSRWLRVSHAFHSHRMDPMLAEFAELARSVDYRSPRLPIVSTLTGNLDDVGVMATPEYWVRQVREPVRFADGVQALVDQGVDTIVELGPDGALSSLVQECVAESGRATGIPLVRRDRDEVRTVLDALAQTHTRGGAVDWGSFFAGTRATQVDLPTYAFQRQRYWLEPSDSGDVTGVGLTGAEHPLLGAVVPVAGGDEVLLTGRLSVGTHPWLAEHRVLGEVVVPGTALLEMAWRAGSQVGCERVEELTLEAPLVLPERGAAAVQLAVGAPDEAGRRSLQLYSRGADEDGDWRRIASGLLAQANAVPPADSTAWPPDGAGQVDLAEFYERLAERGLTYGPVFQGLRAAWRHGDDIFAELAGSPDASGFGIHPALLDAALHAMALGASPDSEARLPFSWRGAQLYRAEGAALRVRLSPLGSGAVSLTLVDATGRRVAAVESLSTRPVSTDQIGAGRGDQERLLHVEWVRSAESAGMSLTSCAVVGLGEPEWHAALKTTGVQVESHADLASLATEVAKRGSAPGAVIVPCPRPRAMQELPTAARRATQQAMAMLQQWLADDRFVSTRLILLTHRAVSAVAGEDVLDLVHAPLWGLVRSAQAEHPDRFALIDMDDERASQTALAEALTAGEAQLAVRSGVVLAPRLGQVKVSGGEAFRWDEGTVLVTGGTGGLGALLARHLVSAHGVRHLLLASRRGLAAPGADELVAELEQAGADVAVVACDSADRDSLARLVASVPAENPLRVVVHAAGVLDDGVLMSMSPERLDAVLRPKVDAAWYLHELTRELGLSAFVLFSSVAGLFGGAGQSNYAAGNAFLDALAHCRQAQGLPALSLASGLWASIDGMAGDLAAADVERLSRAGIGPLSAPGGLALFDAAVGSDEPLLAPVRLDVEALRVQARSVQTRIPEMLHGMAMGPSRRTPFTSRVEPLHERLAGLSEGERRQQVLQRVRADIAVVLGHGRSSDVDIEKPLAELGFDSLTAIELRNRLATATGLRLPATLAFDHGTAAALAQHVCAQLGTATAPAPRRTDDNDATEPVRSLFQQAYAAGRILDGMDLVKVAAQLRPVFGSPGELESLPKPVQLSRGPEELALVCMPALIGMPPAQQYARIAAGFRDVRDVSVIPMPGFIAGEPLPSAIEVAVRTQAEAVLQEFAGGSFVLVGHSSGGWLAHEVAGELERRGVVPAGVVLLDTYIPGEITPRFSVAMAHRTYEKLATFTDMQDVGITAMGGYFRMFTEWTPTPIGAPTLFVRTEDCVADPEGRPWTDDSWRPGWTLADATVQVPGDHFSMMDEHAGSTAQAVASWLDKLNQRTARQR</sequence>
<dbReference type="BioCyc" id="MetaCyc:MONOMER-22052"/>
<dbReference type="InterPro" id="IPR014031">
    <property type="entry name" value="Ketoacyl_synth_C"/>
</dbReference>
<evidence type="ECO:0000256" key="7">
    <source>
        <dbReference type="ARBA" id="ARBA00023268"/>
    </source>
</evidence>
<feature type="active site" description="Proton acceptor; for dehydratase activity" evidence="14">
    <location>
        <position position="2717"/>
    </location>
</feature>
<feature type="domain" description="PKS/mFAS DH" evidence="18">
    <location>
        <begin position="928"/>
        <end position="1204"/>
    </location>
</feature>
<dbReference type="InterPro" id="IPR036736">
    <property type="entry name" value="ACP-like_sf"/>
</dbReference>
<dbReference type="InterPro" id="IPR049552">
    <property type="entry name" value="PKS_DH_N"/>
</dbReference>
<evidence type="ECO:0000256" key="5">
    <source>
        <dbReference type="ARBA" id="ARBA00022737"/>
    </source>
</evidence>
<dbReference type="PROSITE" id="PS00012">
    <property type="entry name" value="PHOSPHOPANTETHEINE"/>
    <property type="match status" value="2"/>
</dbReference>
<dbReference type="PROSITE" id="PS50075">
    <property type="entry name" value="CARRIER"/>
    <property type="match status" value="3"/>
</dbReference>
<dbReference type="Gene3D" id="1.10.1200.10">
    <property type="entry name" value="ACP-like"/>
    <property type="match status" value="3"/>
</dbReference>
<dbReference type="SUPFAM" id="SSF53474">
    <property type="entry name" value="alpha/beta-Hydrolases"/>
    <property type="match status" value="1"/>
</dbReference>
<dbReference type="InterPro" id="IPR020807">
    <property type="entry name" value="PKS_DH"/>
</dbReference>
<dbReference type="InterPro" id="IPR020806">
    <property type="entry name" value="PKS_PP-bd"/>
</dbReference>
<dbReference type="SMR" id="Q9ALM2"/>
<evidence type="ECO:0000256" key="1">
    <source>
        <dbReference type="ARBA" id="ARBA00001957"/>
    </source>
</evidence>
<evidence type="ECO:0000259" key="17">
    <source>
        <dbReference type="PROSITE" id="PS52004"/>
    </source>
</evidence>
<dbReference type="SMART" id="SM00824">
    <property type="entry name" value="PKS_TE"/>
    <property type="match status" value="1"/>
</dbReference>
<dbReference type="InterPro" id="IPR036299">
    <property type="entry name" value="Polyketide_synth_docking_sf"/>
</dbReference>
<feature type="region of interest" description="C-terminal hotdog fold" evidence="14">
    <location>
        <begin position="1067"/>
        <end position="1204"/>
    </location>
</feature>
<keyword evidence="5" id="KW-0677">Repeat</keyword>
<feature type="domain" description="Ketosynthase family 3 (KS3)" evidence="17">
    <location>
        <begin position="1781"/>
        <end position="2208"/>
    </location>
</feature>
<feature type="active site" description="Proton acceptor; for dehydratase activity" evidence="14">
    <location>
        <position position="960"/>
    </location>
</feature>
<feature type="domain" description="PKS/mFAS DH" evidence="18">
    <location>
        <begin position="4458"/>
        <end position="4726"/>
    </location>
</feature>
<dbReference type="Gene3D" id="3.40.366.10">
    <property type="entry name" value="Malonyl-Coenzyme A Acyl Carrier Protein, domain 2"/>
    <property type="match status" value="3"/>
</dbReference>
<dbReference type="InterPro" id="IPR016036">
    <property type="entry name" value="Malonyl_transacylase_ACP-bd"/>
</dbReference>
<dbReference type="GO" id="GO:0033068">
    <property type="term" value="P:macrolide biosynthetic process"/>
    <property type="evidence" value="ECO:0007669"/>
    <property type="project" value="UniProtKB-ARBA"/>
</dbReference>
<dbReference type="Pfam" id="PF02801">
    <property type="entry name" value="Ketoacyl-synt_C"/>
    <property type="match status" value="3"/>
</dbReference>
<dbReference type="PROSITE" id="PS52019">
    <property type="entry name" value="PKS_MFAS_DH"/>
    <property type="match status" value="3"/>
</dbReference>
<dbReference type="SMART" id="SM00826">
    <property type="entry name" value="PKS_DH"/>
    <property type="match status" value="3"/>
</dbReference>
<dbReference type="SUPFAM" id="SSF53901">
    <property type="entry name" value="Thiolase-like"/>
    <property type="match status" value="3"/>
</dbReference>
<dbReference type="SUPFAM" id="SSF101173">
    <property type="entry name" value="Docking domain B of the erythromycin polyketide synthase (DEBS)"/>
    <property type="match status" value="1"/>
</dbReference>
<dbReference type="InterPro" id="IPR055123">
    <property type="entry name" value="SpnB-like_Rossmann"/>
</dbReference>
<dbReference type="GO" id="GO:0006633">
    <property type="term" value="P:fatty acid biosynthetic process"/>
    <property type="evidence" value="ECO:0007669"/>
    <property type="project" value="InterPro"/>
</dbReference>
<dbReference type="SMART" id="SM00823">
    <property type="entry name" value="PKS_PP"/>
    <property type="match status" value="3"/>
</dbReference>
<comment type="catalytic activity">
    <reaction evidence="9">
        <text>6 (S)-methylmalonyl-CoA + propanoyl-CoA + 6 NADPH + 12 H(+) = 6-deoxyerythronolide B + 6 CO2 + 6 NADP(+) + 7 CoA + H2O</text>
        <dbReference type="Rhea" id="RHEA:23068"/>
        <dbReference type="ChEBI" id="CHEBI:15377"/>
        <dbReference type="ChEBI" id="CHEBI:15378"/>
        <dbReference type="ChEBI" id="CHEBI:16089"/>
        <dbReference type="ChEBI" id="CHEBI:16526"/>
        <dbReference type="ChEBI" id="CHEBI:57287"/>
        <dbReference type="ChEBI" id="CHEBI:57327"/>
        <dbReference type="ChEBI" id="CHEBI:57392"/>
        <dbReference type="ChEBI" id="CHEBI:57783"/>
        <dbReference type="ChEBI" id="CHEBI:58349"/>
        <dbReference type="EC" id="2.3.1.94"/>
    </reaction>
</comment>
<dbReference type="SUPFAM" id="SSF47336">
    <property type="entry name" value="ACP-like"/>
    <property type="match status" value="3"/>
</dbReference>
<feature type="domain" description="Carrier" evidence="16">
    <location>
        <begin position="3457"/>
        <end position="3535"/>
    </location>
</feature>
<evidence type="ECO:0000313" key="19">
    <source>
        <dbReference type="EMBL" id="AAG23262.1"/>
    </source>
</evidence>
<gene>
    <name evidence="19" type="primary">spnE</name>
    <name evidence="20" type="ORF">A8926_6425</name>
</gene>
<reference evidence="20 21" key="2">
    <citation type="submission" date="2017-12" db="EMBL/GenBank/DDBJ databases">
        <title>Sequencing the genomes of 1000 Actinobacteria strains.</title>
        <authorList>
            <person name="Klenk H.-P."/>
        </authorList>
    </citation>
    <scope>NUCLEOTIDE SEQUENCE [LARGE SCALE GENOMIC DNA]</scope>
    <source>
        <strain evidence="21">ATCC 49460 / DSM 44228 / JCM 9375 / NBRC 15153 / NRRL 18395 / A83543.1</strain>
        <strain evidence="20">DSM 44228</strain>
    </source>
</reference>
<dbReference type="Pfam" id="PF21089">
    <property type="entry name" value="PKS_DH_N"/>
    <property type="match status" value="3"/>
</dbReference>
<evidence type="ECO:0000256" key="4">
    <source>
        <dbReference type="ARBA" id="ARBA00022679"/>
    </source>
</evidence>
<reference evidence="19" key="1">
    <citation type="journal article" date="2001" name="Chem. Biol.">
        <title>Cloning and analysis of the spinosad biosynthetic gene cluster of Saccharopolyspora spinosa.</title>
        <authorList>
            <person name="Waldron C."/>
            <person name="Matsushima P."/>
            <person name="Rosteck P.R.Jr."/>
            <person name="Broughton M.C."/>
            <person name="Turner J."/>
            <person name="Madduri K."/>
            <person name="Crawford K.P."/>
            <person name="Merlo D.J."/>
            <person name="Baltz R.H."/>
        </authorList>
    </citation>
    <scope>NUCLEOTIDE SEQUENCE</scope>
</reference>
<evidence type="ECO:0000256" key="9">
    <source>
        <dbReference type="ARBA" id="ARBA00052442"/>
    </source>
</evidence>
<evidence type="ECO:0000256" key="11">
    <source>
        <dbReference type="ARBA" id="ARBA00060622"/>
    </source>
</evidence>
<dbReference type="SMART" id="SM01294">
    <property type="entry name" value="PKS_PP_betabranch"/>
    <property type="match status" value="2"/>
</dbReference>
<dbReference type="InterPro" id="IPR018201">
    <property type="entry name" value="Ketoacyl_synth_AS"/>
</dbReference>
<dbReference type="Gene3D" id="3.40.47.10">
    <property type="match status" value="3"/>
</dbReference>
<proteinExistence type="evidence at protein level"/>
<dbReference type="InterPro" id="IPR020841">
    <property type="entry name" value="PKS_Beta-ketoAc_synthase_dom"/>
</dbReference>
<evidence type="ECO:0000259" key="16">
    <source>
        <dbReference type="PROSITE" id="PS50075"/>
    </source>
</evidence>
<evidence type="ECO:0000256" key="12">
    <source>
        <dbReference type="ARBA" id="ARBA00063272"/>
    </source>
</evidence>
<feature type="active site" description="Proton donor; for dehydratase activity" evidence="14">
    <location>
        <position position="2909"/>
    </location>
</feature>
<dbReference type="InterPro" id="IPR015083">
    <property type="entry name" value="NorB/c/GfsB-D-like_docking"/>
</dbReference>
<keyword evidence="4" id="KW-0808">Transferase</keyword>
<dbReference type="RefSeq" id="WP_101376852.1">
    <property type="nucleotide sequence ID" value="NZ_PJNB01000001.1"/>
</dbReference>
<dbReference type="PROSITE" id="PS00606">
    <property type="entry name" value="KS3_1"/>
    <property type="match status" value="3"/>
</dbReference>
<evidence type="ECO:0000256" key="15">
    <source>
        <dbReference type="SAM" id="Coils"/>
    </source>
</evidence>
<dbReference type="SUPFAM" id="SSF55048">
    <property type="entry name" value="Probable ACP-binding domain of malonyl-CoA ACP transacylase"/>
    <property type="match status" value="3"/>
</dbReference>
<dbReference type="STRING" id="994479.GCA_000194155_04522"/>
<dbReference type="SMART" id="SM00827">
    <property type="entry name" value="PKS_AT"/>
    <property type="match status" value="3"/>
</dbReference>
<accession>Q9ALM2</accession>
<dbReference type="Gene3D" id="3.40.50.1820">
    <property type="entry name" value="alpha/beta hydrolase"/>
    <property type="match status" value="1"/>
</dbReference>
<dbReference type="EMBL" id="PJNB01000001">
    <property type="protein sequence ID" value="PKW18352.1"/>
    <property type="molecule type" value="Genomic_DNA"/>
</dbReference>
<dbReference type="PDB" id="8JPT">
    <property type="method" value="X-ray"/>
    <property type="resolution" value="3.26 A"/>
    <property type="chains" value="A/B/C=473-890"/>
</dbReference>
<feature type="region of interest" description="N-terminal hotdog fold" evidence="14">
    <location>
        <begin position="928"/>
        <end position="1053"/>
    </location>
</feature>
<dbReference type="Gene3D" id="3.10.129.110">
    <property type="entry name" value="Polyketide synthase dehydratase"/>
    <property type="match status" value="3"/>
</dbReference>
<dbReference type="CDD" id="cd08956">
    <property type="entry name" value="KR_3_FAS_SDR_x"/>
    <property type="match status" value="3"/>
</dbReference>
<dbReference type="SMART" id="SM00822">
    <property type="entry name" value="PKS_KR"/>
    <property type="match status" value="3"/>
</dbReference>
<reference evidence="22" key="3">
    <citation type="journal article" date="2024" name="FEBS J.">
        <title>Structural and computational insights into the substrate specificity of acyltransferase domains from modular polyketide synthases.</title>
        <authorList>
            <person name="Huang S."/>
            <person name="Ji H."/>
            <person name="Zheng J."/>
        </authorList>
    </citation>
    <scope>X-RAY CRYSTALLOGRAPHY (3.26 ANGSTROMS) OF 473-890</scope>
</reference>
<dbReference type="FunFam" id="3.40.47.10:FF:000019">
    <property type="entry name" value="Polyketide synthase type I"/>
    <property type="match status" value="3"/>
</dbReference>
<comment type="cofactor">
    <cofactor evidence="1">
        <name>pantetheine 4'-phosphate</name>
        <dbReference type="ChEBI" id="CHEBI:47942"/>
    </cofactor>
</comment>
<keyword evidence="3" id="KW-0597">Phosphoprotein</keyword>
<feature type="active site" description="Proton donor; for dehydratase activity" evidence="14">
    <location>
        <position position="4650"/>
    </location>
</feature>
<feature type="region of interest" description="C-terminal hotdog fold" evidence="14">
    <location>
        <begin position="2848"/>
        <end position="2986"/>
    </location>
</feature>
<dbReference type="Pfam" id="PF22621">
    <property type="entry name" value="CurL-like_PKS_C"/>
    <property type="match status" value="1"/>
</dbReference>
<dbReference type="PANTHER" id="PTHR43775">
    <property type="entry name" value="FATTY ACID SYNTHASE"/>
    <property type="match status" value="1"/>
</dbReference>
<dbReference type="OrthoDB" id="9778690at2"/>
<name>Q9ALM2_SACSN</name>
<dbReference type="PANTHER" id="PTHR43775:SF51">
    <property type="entry name" value="INACTIVE PHENOLPHTHIOCEROL SYNTHESIS POLYKETIDE SYNTHASE TYPE I PKS1-RELATED"/>
    <property type="match status" value="1"/>
</dbReference>
<keyword evidence="6" id="KW-0045">Antibiotic biosynthesis</keyword>
<dbReference type="InterPro" id="IPR050091">
    <property type="entry name" value="PKS_NRPS_Biosynth_Enz"/>
</dbReference>
<dbReference type="InterPro" id="IPR013968">
    <property type="entry name" value="PKS_KR"/>
</dbReference>
<feature type="coiled-coil region" evidence="15">
    <location>
        <begin position="1"/>
        <end position="31"/>
    </location>
</feature>
<dbReference type="InterPro" id="IPR016035">
    <property type="entry name" value="Acyl_Trfase/lysoPLipase"/>
</dbReference>
<dbReference type="InterPro" id="IPR032821">
    <property type="entry name" value="PKS_assoc"/>
</dbReference>
<comment type="function">
    <text evidence="10">Involved in the biosynthesis of antibiotic erythromycin via the biosynthesis of its aglycone precursor, 6-deoxyerythronolide B (6-dEB).</text>
</comment>
<evidence type="ECO:0000256" key="14">
    <source>
        <dbReference type="PROSITE-ProRule" id="PRU01363"/>
    </source>
</evidence>
<feature type="region of interest" description="C-terminal hotdog fold" evidence="14">
    <location>
        <begin position="4593"/>
        <end position="4726"/>
    </location>
</feature>
<dbReference type="InterPro" id="IPR036291">
    <property type="entry name" value="NAD(P)-bd_dom_sf"/>
</dbReference>
<feature type="active site" description="Proton acceptor; for dehydratase activity" evidence="14">
    <location>
        <position position="4490"/>
    </location>
</feature>
<dbReference type="InterPro" id="IPR029058">
    <property type="entry name" value="AB_hydrolase_fold"/>
</dbReference>
<dbReference type="InterPro" id="IPR049551">
    <property type="entry name" value="PKS_DH_C"/>
</dbReference>
<dbReference type="Gene3D" id="3.40.50.720">
    <property type="entry name" value="NAD(P)-binding Rossmann-like Domain"/>
    <property type="match status" value="3"/>
</dbReference>
<dbReference type="InterPro" id="IPR016039">
    <property type="entry name" value="Thiolase-like"/>
</dbReference>
<dbReference type="SUPFAM" id="SSF52151">
    <property type="entry name" value="FabD/lysophospholipase-like"/>
    <property type="match status" value="3"/>
</dbReference>
<dbReference type="FunFam" id="3.40.366.10:FF:000002">
    <property type="entry name" value="Probable polyketide synthase 2"/>
    <property type="match status" value="1"/>
</dbReference>
<keyword evidence="8" id="KW-0012">Acyltransferase</keyword>
<dbReference type="InterPro" id="IPR014043">
    <property type="entry name" value="Acyl_transferase_dom"/>
</dbReference>
<evidence type="ECO:0000259" key="18">
    <source>
        <dbReference type="PROSITE" id="PS52019"/>
    </source>
</evidence>
<dbReference type="InterPro" id="IPR001031">
    <property type="entry name" value="Thioesterase"/>
</dbReference>
<dbReference type="Pfam" id="PF00698">
    <property type="entry name" value="Acyl_transf_1"/>
    <property type="match status" value="3"/>
</dbReference>
<evidence type="ECO:0000256" key="10">
    <source>
        <dbReference type="ARBA" id="ARBA00060158"/>
    </source>
</evidence>
<comment type="subunit">
    <text evidence="12">Homodimer. Erythronolide synthase is composed of EryAI, EryAII and EryAIII multimodular (2 modules) polypeptides each coding for a functional synthase subunit which participates in 2 of the six FAS-like elongation steps required for formation of the polyketide. Module 1, 2, 3, 4, 5, and 6 participating in biosynthesis steps 1, 2, 3, 4, 5, and 6, respectively.</text>
</comment>
<feature type="domain" description="Carrier" evidence="16">
    <location>
        <begin position="5215"/>
        <end position="5290"/>
    </location>
</feature>
<dbReference type="Pfam" id="PF08659">
    <property type="entry name" value="KR"/>
    <property type="match status" value="3"/>
</dbReference>
<dbReference type="Pfam" id="PF22953">
    <property type="entry name" value="SpnB_Rossmann"/>
    <property type="match status" value="3"/>
</dbReference>
<dbReference type="FunFam" id="1.10.1200.10:FF:000007">
    <property type="entry name" value="Probable polyketide synthase pks17"/>
    <property type="match status" value="2"/>
</dbReference>